<keyword evidence="2" id="KW-1185">Reference proteome</keyword>
<reference evidence="1" key="1">
    <citation type="submission" date="2018-05" db="EMBL/GenBank/DDBJ databases">
        <title>Draft genome of Mucuna pruriens seed.</title>
        <authorList>
            <person name="Nnadi N.E."/>
            <person name="Vos R."/>
            <person name="Hasami M.H."/>
            <person name="Devisetty U.K."/>
            <person name="Aguiy J.C."/>
        </authorList>
    </citation>
    <scope>NUCLEOTIDE SEQUENCE [LARGE SCALE GENOMIC DNA]</scope>
    <source>
        <strain evidence="1">JCA_2017</strain>
    </source>
</reference>
<protein>
    <submittedName>
        <fullName evidence="1">Uncharacterized protein</fullName>
    </submittedName>
</protein>
<dbReference type="EMBL" id="QJKJ01001420">
    <property type="protein sequence ID" value="RDY07664.1"/>
    <property type="molecule type" value="Genomic_DNA"/>
</dbReference>
<gene>
    <name evidence="1" type="ORF">CR513_08184</name>
</gene>
<feature type="non-terminal residue" evidence="1">
    <location>
        <position position="1"/>
    </location>
</feature>
<dbReference type="Proteomes" id="UP000257109">
    <property type="component" value="Unassembled WGS sequence"/>
</dbReference>
<accession>A0A371HY90</accession>
<organism evidence="1 2">
    <name type="scientific">Mucuna pruriens</name>
    <name type="common">Velvet bean</name>
    <name type="synonym">Dolichos pruriens</name>
    <dbReference type="NCBI Taxonomy" id="157652"/>
    <lineage>
        <taxon>Eukaryota</taxon>
        <taxon>Viridiplantae</taxon>
        <taxon>Streptophyta</taxon>
        <taxon>Embryophyta</taxon>
        <taxon>Tracheophyta</taxon>
        <taxon>Spermatophyta</taxon>
        <taxon>Magnoliopsida</taxon>
        <taxon>eudicotyledons</taxon>
        <taxon>Gunneridae</taxon>
        <taxon>Pentapetalae</taxon>
        <taxon>rosids</taxon>
        <taxon>fabids</taxon>
        <taxon>Fabales</taxon>
        <taxon>Fabaceae</taxon>
        <taxon>Papilionoideae</taxon>
        <taxon>50 kb inversion clade</taxon>
        <taxon>NPAAA clade</taxon>
        <taxon>indigoferoid/millettioid clade</taxon>
        <taxon>Phaseoleae</taxon>
        <taxon>Mucuna</taxon>
    </lineage>
</organism>
<evidence type="ECO:0000313" key="2">
    <source>
        <dbReference type="Proteomes" id="UP000257109"/>
    </source>
</evidence>
<proteinExistence type="predicted"/>
<comment type="caution">
    <text evidence="1">The sequence shown here is derived from an EMBL/GenBank/DDBJ whole genome shotgun (WGS) entry which is preliminary data.</text>
</comment>
<evidence type="ECO:0000313" key="1">
    <source>
        <dbReference type="EMBL" id="RDY07664.1"/>
    </source>
</evidence>
<name>A0A371HY90_MUCPR</name>
<dbReference type="AlphaFoldDB" id="A0A371HY90"/>
<sequence length="106" mass="11433">MSLEVSLKTLKSSCSVEASKMLISGHVGRSVSLSISGCGKVTRGGDRAAKRCLSWHGVTANGFLADSEAMLSRKLLKLRPSNVVWLVEKPIAKPPHLKDVTCERDN</sequence>